<dbReference type="OMA" id="KKYTLMR"/>
<comment type="similarity">
    <text evidence="2 6">Belongs to the TMC family.</text>
</comment>
<dbReference type="GO" id="GO:0008381">
    <property type="term" value="F:mechanosensitive monoatomic ion channel activity"/>
    <property type="evidence" value="ECO:0000318"/>
    <property type="project" value="GO_Central"/>
</dbReference>
<keyword evidence="5 6" id="KW-0472">Membrane</keyword>
<protein>
    <recommendedName>
        <fullName evidence="6">Transmembrane channel-like protein</fullName>
    </recommendedName>
</protein>
<feature type="transmembrane region" description="Helical" evidence="6">
    <location>
        <begin position="153"/>
        <end position="176"/>
    </location>
</feature>
<dbReference type="AlphaFoldDB" id="A0A0G2LAK5"/>
<evidence type="ECO:0000256" key="4">
    <source>
        <dbReference type="ARBA" id="ARBA00022989"/>
    </source>
</evidence>
<reference evidence="8" key="1">
    <citation type="journal article" date="2013" name="Nature">
        <title>The zebrafish reference genome sequence and its relationship to the human genome.</title>
        <authorList>
            <consortium name="Genome Reference Consortium Zebrafish"/>
            <person name="Howe K."/>
            <person name="Clark M.D."/>
            <person name="Torroja C.F."/>
            <person name="Torrance J."/>
            <person name="Berthelot C."/>
            <person name="Muffato M."/>
            <person name="Collins J.E."/>
            <person name="Humphray S."/>
            <person name="McLaren K."/>
            <person name="Matthews L."/>
            <person name="McLaren S."/>
            <person name="Sealy I."/>
            <person name="Caccamo M."/>
            <person name="Churcher C."/>
            <person name="Scott C."/>
            <person name="Barrett J.C."/>
            <person name="Koch R."/>
            <person name="Rauch G.J."/>
            <person name="White S."/>
            <person name="Chow W."/>
            <person name="Kilian B."/>
            <person name="Quintais L.T."/>
            <person name="Guerra-Assuncao J.A."/>
            <person name="Zhou Y."/>
            <person name="Gu Y."/>
            <person name="Yen J."/>
            <person name="Vogel J.H."/>
            <person name="Eyre T."/>
            <person name="Redmond S."/>
            <person name="Banerjee R."/>
            <person name="Chi J."/>
            <person name="Fu B."/>
            <person name="Langley E."/>
            <person name="Maguire S.F."/>
            <person name="Laird G.K."/>
            <person name="Lloyd D."/>
            <person name="Kenyon E."/>
            <person name="Donaldson S."/>
            <person name="Sehra H."/>
            <person name="Almeida-King J."/>
            <person name="Loveland J."/>
            <person name="Trevanion S."/>
            <person name="Jones M."/>
            <person name="Quail M."/>
            <person name="Willey D."/>
            <person name="Hunt A."/>
            <person name="Burton J."/>
            <person name="Sims S."/>
            <person name="McLay K."/>
            <person name="Plumb B."/>
            <person name="Davis J."/>
            <person name="Clee C."/>
            <person name="Oliver K."/>
            <person name="Clark R."/>
            <person name="Riddle C."/>
            <person name="Elliot D."/>
            <person name="Eliott D."/>
            <person name="Threadgold G."/>
            <person name="Harden G."/>
            <person name="Ware D."/>
            <person name="Begum S."/>
            <person name="Mortimore B."/>
            <person name="Mortimer B."/>
            <person name="Kerry G."/>
            <person name="Heath P."/>
            <person name="Phillimore B."/>
            <person name="Tracey A."/>
            <person name="Corby N."/>
            <person name="Dunn M."/>
            <person name="Johnson C."/>
            <person name="Wood J."/>
            <person name="Clark S."/>
            <person name="Pelan S."/>
            <person name="Griffiths G."/>
            <person name="Smith M."/>
            <person name="Glithero R."/>
            <person name="Howden P."/>
            <person name="Barker N."/>
            <person name="Lloyd C."/>
            <person name="Stevens C."/>
            <person name="Harley J."/>
            <person name="Holt K."/>
            <person name="Panagiotidis G."/>
            <person name="Lovell J."/>
            <person name="Beasley H."/>
            <person name="Henderson C."/>
            <person name="Gordon D."/>
            <person name="Auger K."/>
            <person name="Wright D."/>
            <person name="Collins J."/>
            <person name="Raisen C."/>
            <person name="Dyer L."/>
            <person name="Leung K."/>
            <person name="Robertson L."/>
            <person name="Ambridge K."/>
            <person name="Leongamornlert D."/>
            <person name="McGuire S."/>
            <person name="Gilderthorp R."/>
            <person name="Griffiths C."/>
            <person name="Manthravadi D."/>
            <person name="Nichol S."/>
            <person name="Barker G."/>
            <person name="Whitehead S."/>
            <person name="Kay M."/>
            <person name="Brown J."/>
            <person name="Murnane C."/>
            <person name="Gray E."/>
            <person name="Humphries M."/>
            <person name="Sycamore N."/>
            <person name="Barker D."/>
            <person name="Saunders D."/>
            <person name="Wallis J."/>
            <person name="Babbage A."/>
            <person name="Hammond S."/>
            <person name="Mashreghi-Mohammadi M."/>
            <person name="Barr L."/>
            <person name="Martin S."/>
            <person name="Wray P."/>
            <person name="Ellington A."/>
            <person name="Matthews N."/>
            <person name="Ellwood M."/>
            <person name="Woodmansey R."/>
            <person name="Clark G."/>
            <person name="Cooper J."/>
            <person name="Cooper J."/>
            <person name="Tromans A."/>
            <person name="Grafham D."/>
            <person name="Skuce C."/>
            <person name="Pandian R."/>
            <person name="Andrews R."/>
            <person name="Harrison E."/>
            <person name="Kimberley A."/>
            <person name="Garnett J."/>
            <person name="Fosker N."/>
            <person name="Hall R."/>
            <person name="Garner P."/>
            <person name="Kelly D."/>
            <person name="Bird C."/>
            <person name="Palmer S."/>
            <person name="Gehring I."/>
            <person name="Berger A."/>
            <person name="Dooley C.M."/>
            <person name="Ersan-Urun Z."/>
            <person name="Eser C."/>
            <person name="Geiger H."/>
            <person name="Geisler M."/>
            <person name="Karotki L."/>
            <person name="Kirn A."/>
            <person name="Konantz J."/>
            <person name="Konantz M."/>
            <person name="Oberlander M."/>
            <person name="Rudolph-Geiger S."/>
            <person name="Teucke M."/>
            <person name="Lanz C."/>
            <person name="Raddatz G."/>
            <person name="Osoegawa K."/>
            <person name="Zhu B."/>
            <person name="Rapp A."/>
            <person name="Widaa S."/>
            <person name="Langford C."/>
            <person name="Yang F."/>
            <person name="Schuster S.C."/>
            <person name="Carter N.P."/>
            <person name="Harrow J."/>
            <person name="Ning Z."/>
            <person name="Herrero J."/>
            <person name="Searle S.M."/>
            <person name="Enright A."/>
            <person name="Geisler R."/>
            <person name="Plasterk R.H."/>
            <person name="Lee C."/>
            <person name="Westerfield M."/>
            <person name="de Jong P.J."/>
            <person name="Zon L.I."/>
            <person name="Postlethwait J.H."/>
            <person name="Nusslein-Volhard C."/>
            <person name="Hubbard T.J."/>
            <person name="Roest Crollius H."/>
            <person name="Rogers J."/>
            <person name="Stemple D.L."/>
        </authorList>
    </citation>
    <scope>NUCLEOTIDE SEQUENCE [LARGE SCALE GENOMIC DNA]</scope>
    <source>
        <strain evidence="8">Tuebingen</strain>
    </source>
</reference>
<dbReference type="KEGG" id="dre:100004462"/>
<dbReference type="Ensembl" id="ENSDART00000168621.2">
    <property type="protein sequence ID" value="ENSDARP00000141837.1"/>
    <property type="gene ID" value="ENSDARG00000101050.3"/>
</dbReference>
<dbReference type="Bgee" id="ENSDARG00000101050">
    <property type="expression patterns" value="Expressed in granulocyte and 16 other cell types or tissues"/>
</dbReference>
<dbReference type="GeneTree" id="ENSGT01050000244894"/>
<organism evidence="8">
    <name type="scientific">Danio rerio</name>
    <name type="common">Zebrafish</name>
    <name type="synonym">Brachydanio rerio</name>
    <dbReference type="NCBI Taxonomy" id="7955"/>
    <lineage>
        <taxon>Eukaryota</taxon>
        <taxon>Metazoa</taxon>
        <taxon>Chordata</taxon>
        <taxon>Craniata</taxon>
        <taxon>Vertebrata</taxon>
        <taxon>Euteleostomi</taxon>
        <taxon>Actinopterygii</taxon>
        <taxon>Neopterygii</taxon>
        <taxon>Teleostei</taxon>
        <taxon>Ostariophysi</taxon>
        <taxon>Cypriniformes</taxon>
        <taxon>Danionidae</taxon>
        <taxon>Danioninae</taxon>
        <taxon>Danio</taxon>
    </lineage>
</organism>
<feature type="transmembrane region" description="Helical" evidence="6">
    <location>
        <begin position="559"/>
        <end position="582"/>
    </location>
</feature>
<keyword evidence="3 6" id="KW-0812">Transmembrane</keyword>
<comment type="subcellular location">
    <subcellularLocation>
        <location evidence="1 6">Membrane</location>
        <topology evidence="1 6">Multi-pass membrane protein</topology>
    </subcellularLocation>
</comment>
<feature type="transmembrane region" description="Helical" evidence="6">
    <location>
        <begin position="458"/>
        <end position="476"/>
    </location>
</feature>
<dbReference type="ZFIN" id="ZDB-GENE-081114-2">
    <property type="gene designation" value="tmc8"/>
</dbReference>
<feature type="domain" description="TMC" evidence="7">
    <location>
        <begin position="446"/>
        <end position="557"/>
    </location>
</feature>
<evidence type="ECO:0000313" key="9">
    <source>
        <dbReference type="ZFIN" id="ZDB-GENE-081114-2"/>
    </source>
</evidence>
<evidence type="ECO:0000256" key="1">
    <source>
        <dbReference type="ARBA" id="ARBA00004141"/>
    </source>
</evidence>
<dbReference type="InterPro" id="IPR038900">
    <property type="entry name" value="TMC"/>
</dbReference>
<evidence type="ECO:0000313" key="8">
    <source>
        <dbReference type="Ensembl" id="ENSDARP00000141837"/>
    </source>
</evidence>
<dbReference type="EMBL" id="CR293511">
    <property type="status" value="NOT_ANNOTATED_CDS"/>
    <property type="molecule type" value="Genomic_DNA"/>
</dbReference>
<feature type="transmembrane region" description="Helical" evidence="6">
    <location>
        <begin position="513"/>
        <end position="538"/>
    </location>
</feature>
<evidence type="ECO:0000256" key="2">
    <source>
        <dbReference type="ARBA" id="ARBA00006510"/>
    </source>
</evidence>
<proteinExistence type="inferred from homology"/>
<evidence type="ECO:0000256" key="6">
    <source>
        <dbReference type="RuleBase" id="RU310713"/>
    </source>
</evidence>
<dbReference type="OrthoDB" id="1936208at2759"/>
<dbReference type="PANTHER" id="PTHR23302:SF66">
    <property type="entry name" value="TRANSMEMBRANE CHANNEL-LIKE PROTEIN"/>
    <property type="match status" value="1"/>
</dbReference>
<feature type="transmembrane region" description="Helical" evidence="6">
    <location>
        <begin position="618"/>
        <end position="642"/>
    </location>
</feature>
<dbReference type="AGR" id="ZFIN:ZDB-GENE-081114-2"/>
<name>A0A0G2LAK5_DANRE</name>
<dbReference type="EMBL" id="CU929356">
    <property type="status" value="NOT_ANNOTATED_CDS"/>
    <property type="molecule type" value="Genomic_DNA"/>
</dbReference>
<keyword evidence="4 6" id="KW-1133">Transmembrane helix</keyword>
<dbReference type="eggNOG" id="ENOG502QPM8">
    <property type="taxonomic scope" value="Eukaryota"/>
</dbReference>
<accession>A0A0G2LAK5</accession>
<dbReference type="Pfam" id="PF07810">
    <property type="entry name" value="TMC"/>
    <property type="match status" value="1"/>
</dbReference>
<evidence type="ECO:0000259" key="7">
    <source>
        <dbReference type="Pfam" id="PF07810"/>
    </source>
</evidence>
<dbReference type="STRING" id="7955.ENSDARP00000141837"/>
<dbReference type="GeneID" id="100004462"/>
<evidence type="ECO:0000256" key="3">
    <source>
        <dbReference type="ARBA" id="ARBA00022692"/>
    </source>
</evidence>
<evidence type="ECO:0000256" key="5">
    <source>
        <dbReference type="ARBA" id="ARBA00023136"/>
    </source>
</evidence>
<dbReference type="GO" id="GO:0005886">
    <property type="term" value="C:plasma membrane"/>
    <property type="evidence" value="ECO:0007669"/>
    <property type="project" value="InterPro"/>
</dbReference>
<reference evidence="8" key="2">
    <citation type="submission" date="2015-06" db="UniProtKB">
        <authorList>
            <consortium name="Ensembl"/>
        </authorList>
    </citation>
    <scope>IDENTIFICATION</scope>
    <source>
        <strain evidence="8">Tuebingen</strain>
    </source>
</reference>
<dbReference type="InterPro" id="IPR012496">
    <property type="entry name" value="TMC_dom"/>
</dbReference>
<dbReference type="PaxDb" id="7955-ENSDARP00000079883"/>
<accession>A0A8M3BDX5</accession>
<dbReference type="CTD" id="147138"/>
<dbReference type="PANTHER" id="PTHR23302">
    <property type="entry name" value="TRANSMEMBRANE CHANNEL-RELATED"/>
    <property type="match status" value="1"/>
</dbReference>
<gene>
    <name evidence="8 9" type="primary">tmc8</name>
</gene>
<feature type="transmembrane region" description="Helical" evidence="6">
    <location>
        <begin position="319"/>
        <end position="344"/>
    </location>
</feature>
<feature type="transmembrane region" description="Helical" evidence="6">
    <location>
        <begin position="398"/>
        <end position="419"/>
    </location>
</feature>
<feature type="transmembrane region" description="Helical" evidence="6">
    <location>
        <begin position="226"/>
        <end position="244"/>
    </location>
</feature>
<sequence>MEREDKTITFQRLLSDESYSSDLSSDSCEYYQTEIFGLLPSTQTHRRAHADDITHDQNERLRLDRICWNPNVPLRNLPVCLQDKRDIRDRQHLQKRSIGSWDAWRRSQQTTRRRLKEQVGRAVSGLLPWRHMIHRIEGQFGVGVKAYFVFLRYLLGLNLLYCVIIGGSVLVPTLVYRGESTETQNPDWSSLYKDMFVGSGVLEKSAVFHSFYTRGSLDGACLNTPLLFLLGMVSIIFLSIIMLVRRTVVGYKHSWITGKHFSSNLSYKVFSGWDFSIQSPQAASLKQNFTRNELKMDLEEQAFHARVKQRTLTQWVRLVLFRILLNLAVLFLLTGSFVLIYYAIHLQQSCTDESTECVMLKYLPPITMTLINIALPRIFTKISEFEDYSLTIQLNLTLIRSIFLKLASLSIYLFFFICADKDYQFCQFGQKKKTLKPSQHNRTILCEENEFGKEMYKLTIFNLLEGFFSAFCVAYPRTFLVEKFPSSRLAQILGNNQFEITLNVLDLVNSQTVMWVGVFYCPLLPAISTLRLLILYYIKKFTVMRCCAPAQRMFRTASSSVLFHFTLLLGLFMSVVTLVVNINRFNPGGCGPFSGTRTVFDVTNDCKEMLPNWAKSTISYISSEAFAFTLILAEVVILTSYVSRGRANRKTIERLKDMLVMCSSDKRFLVKQHSTIMRRRQRPR</sequence>